<dbReference type="RefSeq" id="XP_043015048.1">
    <property type="nucleotide sequence ID" value="XM_043146346.1"/>
</dbReference>
<evidence type="ECO:0000256" key="1">
    <source>
        <dbReference type="SAM" id="MobiDB-lite"/>
    </source>
</evidence>
<dbReference type="SUPFAM" id="SSF55658">
    <property type="entry name" value="L9 N-domain-like"/>
    <property type="match status" value="1"/>
</dbReference>
<dbReference type="GeneID" id="66069585"/>
<protein>
    <recommendedName>
        <fullName evidence="2">Ribonuclease H1 N-terminal domain-containing protein</fullName>
    </recommendedName>
</protein>
<dbReference type="InterPro" id="IPR037056">
    <property type="entry name" value="RNase_H1_N_sf"/>
</dbReference>
<feature type="compositionally biased region" description="Polar residues" evidence="1">
    <location>
        <begin position="364"/>
        <end position="378"/>
    </location>
</feature>
<dbReference type="KEGG" id="more:E1B28_000509"/>
<dbReference type="Pfam" id="PF01693">
    <property type="entry name" value="Cauli_VI"/>
    <property type="match status" value="1"/>
</dbReference>
<accession>A0A9P8AEJ6</accession>
<feature type="region of interest" description="Disordered" evidence="1">
    <location>
        <begin position="63"/>
        <end position="164"/>
    </location>
</feature>
<dbReference type="InterPro" id="IPR009027">
    <property type="entry name" value="Ribosomal_bL9/RNase_H1_N"/>
</dbReference>
<feature type="compositionally biased region" description="Basic and acidic residues" evidence="1">
    <location>
        <begin position="191"/>
        <end position="204"/>
    </location>
</feature>
<gene>
    <name evidence="3" type="ORF">E1B28_000509</name>
</gene>
<sequence>MAAWYVVVVGRRVGVFDTWLEAAALVDNLSQARHAKFKSRDAAYAAYEAAKARGEVKIVDANPSISGDIHNPAMTEDPSPLNGSPSQVRVSPTNGISSDVPNELRQCHTLTASPKPESSALVSGDQTTIEQRPQVAEMSRTSNEEQLPEQSDSGTAGTQQPSFKVSASQNYRIAGVRTVEFHSPSTKGKSISREDQDVVRDSGRPRSSRIQRNVDSDVSEPESLVSVEIIDNRRVSGKFKIPAVVPPLQSISGTKTAGIGPNRRNRVIEPVPHYYTSSLEFQVHSRSSTTASTSSSRRAFVSMESDANGYPSGTDSSGPEDVTPRGSQTSRRDKGKAKQSPLVLISSDDESSANDYDIDPSVSEIATPSQKSVKNSEVSSLKSRITTSSNHIYRRQGLMEDIHIVPHSYMLEALGLSQPAHIPIQVYEPGSDPRSPIRKMVFVPEHDSSPTFGRPSPRPARPLTLSGFKFTKI</sequence>
<proteinExistence type="predicted"/>
<dbReference type="EMBL" id="CM032181">
    <property type="protein sequence ID" value="KAG7098578.1"/>
    <property type="molecule type" value="Genomic_DNA"/>
</dbReference>
<feature type="compositionally biased region" description="Polar residues" evidence="1">
    <location>
        <begin position="81"/>
        <end position="100"/>
    </location>
</feature>
<feature type="domain" description="Ribonuclease H1 N-terminal" evidence="2">
    <location>
        <begin position="4"/>
        <end position="45"/>
    </location>
</feature>
<comment type="caution">
    <text evidence="3">The sequence shown here is derived from an EMBL/GenBank/DDBJ whole genome shotgun (WGS) entry which is preliminary data.</text>
</comment>
<dbReference type="Gene3D" id="3.40.970.10">
    <property type="entry name" value="Ribonuclease H1, N-terminal domain"/>
    <property type="match status" value="1"/>
</dbReference>
<organism evidence="3 4">
    <name type="scientific">Marasmius oreades</name>
    <name type="common">fairy-ring Marasmius</name>
    <dbReference type="NCBI Taxonomy" id="181124"/>
    <lineage>
        <taxon>Eukaryota</taxon>
        <taxon>Fungi</taxon>
        <taxon>Dikarya</taxon>
        <taxon>Basidiomycota</taxon>
        <taxon>Agaricomycotina</taxon>
        <taxon>Agaricomycetes</taxon>
        <taxon>Agaricomycetidae</taxon>
        <taxon>Agaricales</taxon>
        <taxon>Marasmiineae</taxon>
        <taxon>Marasmiaceae</taxon>
        <taxon>Marasmius</taxon>
    </lineage>
</organism>
<feature type="compositionally biased region" description="Polar residues" evidence="1">
    <location>
        <begin position="120"/>
        <end position="131"/>
    </location>
</feature>
<feature type="region of interest" description="Disordered" evidence="1">
    <location>
        <begin position="305"/>
        <end position="378"/>
    </location>
</feature>
<name>A0A9P8AEJ6_9AGAR</name>
<feature type="compositionally biased region" description="Polar residues" evidence="1">
    <location>
        <begin position="139"/>
        <end position="164"/>
    </location>
</feature>
<dbReference type="OrthoDB" id="3270804at2759"/>
<dbReference type="Proteomes" id="UP001049176">
    <property type="component" value="Chromosome 1"/>
</dbReference>
<dbReference type="InterPro" id="IPR011320">
    <property type="entry name" value="RNase_H1_N"/>
</dbReference>
<reference evidence="3" key="1">
    <citation type="journal article" date="2021" name="Genome Biol. Evol.">
        <title>The assembled and annotated genome of the fairy-ring fungus Marasmius oreades.</title>
        <authorList>
            <person name="Hiltunen M."/>
            <person name="Ament-Velasquez S.L."/>
            <person name="Johannesson H."/>
        </authorList>
    </citation>
    <scope>NUCLEOTIDE SEQUENCE</scope>
    <source>
        <strain evidence="3">03SP1</strain>
    </source>
</reference>
<feature type="region of interest" description="Disordered" evidence="1">
    <location>
        <begin position="178"/>
        <end position="222"/>
    </location>
</feature>
<dbReference type="AlphaFoldDB" id="A0A9P8AEJ6"/>
<keyword evidence="4" id="KW-1185">Reference proteome</keyword>
<evidence type="ECO:0000259" key="2">
    <source>
        <dbReference type="Pfam" id="PF01693"/>
    </source>
</evidence>
<evidence type="ECO:0000313" key="4">
    <source>
        <dbReference type="Proteomes" id="UP001049176"/>
    </source>
</evidence>
<evidence type="ECO:0000313" key="3">
    <source>
        <dbReference type="EMBL" id="KAG7098578.1"/>
    </source>
</evidence>
<feature type="compositionally biased region" description="Acidic residues" evidence="1">
    <location>
        <begin position="347"/>
        <end position="358"/>
    </location>
</feature>